<evidence type="ECO:0000313" key="2">
    <source>
        <dbReference type="EMBL" id="CDM90402.1"/>
    </source>
</evidence>
<dbReference type="KEGG" id="xbv:XBW1_0836"/>
<dbReference type="KEGG" id="xbv:XBW1_3231"/>
<evidence type="ECO:0000313" key="1">
    <source>
        <dbReference type="EMBL" id="CDM88193.1"/>
    </source>
</evidence>
<organism evidence="2 4">
    <name type="scientific">Xenorhabdus bovienii</name>
    <name type="common">Xenorhabdus nematophila subsp. bovienii</name>
    <dbReference type="NCBI Taxonomy" id="40576"/>
    <lineage>
        <taxon>Bacteria</taxon>
        <taxon>Pseudomonadati</taxon>
        <taxon>Pseudomonadota</taxon>
        <taxon>Gammaproteobacteria</taxon>
        <taxon>Enterobacterales</taxon>
        <taxon>Morganellaceae</taxon>
        <taxon>Xenorhabdus</taxon>
    </lineage>
</organism>
<dbReference type="KEGG" id="xbv:XBW1_3045"/>
<protein>
    <submittedName>
        <fullName evidence="2">Uncharacterized protein</fullName>
    </submittedName>
</protein>
<dbReference type="AlphaFoldDB" id="A0A0B6X951"/>
<evidence type="ECO:0000313" key="4">
    <source>
        <dbReference type="Proteomes" id="UP000032930"/>
    </source>
</evidence>
<dbReference type="EMBL" id="FO818637">
    <property type="protein sequence ID" value="CDM90402.1"/>
    <property type="molecule type" value="Genomic_DNA"/>
</dbReference>
<dbReference type="Proteomes" id="UP000032930">
    <property type="component" value="Chromosome"/>
</dbReference>
<dbReference type="RefSeq" id="WP_256548457.1">
    <property type="nucleotide sequence ID" value="NZ_CAWMEF010000001.1"/>
</dbReference>
<name>A0A0B6X951_XENBV</name>
<sequence>MKNLCIDLCIKVSGKTKEQLALSWAFHYFVTRSRFKAYWRTVCG</sequence>
<dbReference type="EMBL" id="FO818637">
    <property type="protein sequence ID" value="CDM88193.1"/>
    <property type="molecule type" value="Genomic_DNA"/>
</dbReference>
<evidence type="ECO:0000313" key="3">
    <source>
        <dbReference type="EMBL" id="CDM90588.1"/>
    </source>
</evidence>
<accession>A0A0B6X951</accession>
<reference evidence="2 4" key="1">
    <citation type="submission" date="2014-02" db="EMBL/GenBank/DDBJ databases">
        <authorList>
            <person name="Genoscope - CEA"/>
        </authorList>
    </citation>
    <scope>NUCLEOTIDE SEQUENCE [LARGE SCALE GENOMIC DNA]</scope>
    <source>
        <strain evidence="2 4">CS03</strain>
    </source>
</reference>
<gene>
    <name evidence="1" type="ORF">XBW1_0836</name>
    <name evidence="2" type="ORF">XBW1_3045</name>
    <name evidence="3" type="ORF">XBW1_3231</name>
</gene>
<dbReference type="EMBL" id="FO818637">
    <property type="protein sequence ID" value="CDM90588.1"/>
    <property type="molecule type" value="Genomic_DNA"/>
</dbReference>
<dbReference type="GeneID" id="93910342"/>
<proteinExistence type="predicted"/>